<protein>
    <submittedName>
        <fullName evidence="3">Fimbrial major subunit CsuA/B family protein</fullName>
    </submittedName>
</protein>
<keyword evidence="4" id="KW-1185">Reference proteome</keyword>
<reference evidence="3 4" key="1">
    <citation type="submission" date="2019-12" db="EMBL/GenBank/DDBJ databases">
        <authorList>
            <person name="Xu J."/>
        </authorList>
    </citation>
    <scope>NUCLEOTIDE SEQUENCE [LARGE SCALE GENOMIC DNA]</scope>
    <source>
        <strain evidence="3 4">HX-5-24</strain>
    </source>
</reference>
<keyword evidence="1" id="KW-0732">Signal</keyword>
<dbReference type="InterPro" id="IPR053167">
    <property type="entry name" value="Spore_coat_component"/>
</dbReference>
<evidence type="ECO:0000256" key="1">
    <source>
        <dbReference type="SAM" id="SignalP"/>
    </source>
</evidence>
<evidence type="ECO:0000259" key="2">
    <source>
        <dbReference type="Pfam" id="PF05229"/>
    </source>
</evidence>
<evidence type="ECO:0000313" key="4">
    <source>
        <dbReference type="Proteomes" id="UP000479692"/>
    </source>
</evidence>
<dbReference type="PANTHER" id="PTHR37089">
    <property type="entry name" value="PROTEIN U-RELATED"/>
    <property type="match status" value="1"/>
</dbReference>
<name>A0A7C9LXV3_9GAMM</name>
<feature type="chain" id="PRO_5028900503" evidence="1">
    <location>
        <begin position="22"/>
        <end position="172"/>
    </location>
</feature>
<sequence length="172" mass="17407">MRTASLALALTGVLFTSTAFAGASPQTGNLAVTATVAASCLVVGPNTMAFGAYDPSDVNLTADRDADGSISIRCTKNTLAHVQLAQGSNPAAGSNCGAPQRQMASGAERLGYQLYSNSLRTAVWGCTLGTESTFTSANSATATVLTVYGRIPAGQNVAAGSYTDTVAINVTF</sequence>
<feature type="signal peptide" evidence="1">
    <location>
        <begin position="1"/>
        <end position="21"/>
    </location>
</feature>
<evidence type="ECO:0000313" key="3">
    <source>
        <dbReference type="EMBL" id="MUV14725.1"/>
    </source>
</evidence>
<organism evidence="3 4">
    <name type="scientific">Noviluteimonas gilva</name>
    <dbReference type="NCBI Taxonomy" id="2682097"/>
    <lineage>
        <taxon>Bacteria</taxon>
        <taxon>Pseudomonadati</taxon>
        <taxon>Pseudomonadota</taxon>
        <taxon>Gammaproteobacteria</taxon>
        <taxon>Lysobacterales</taxon>
        <taxon>Lysobacteraceae</taxon>
        <taxon>Noviluteimonas</taxon>
    </lineage>
</organism>
<dbReference type="RefSeq" id="WP_156642077.1">
    <property type="nucleotide sequence ID" value="NZ_WOXT01000003.1"/>
</dbReference>
<dbReference type="AlphaFoldDB" id="A0A7C9LXV3"/>
<dbReference type="InterPro" id="IPR007893">
    <property type="entry name" value="Spore_coat_U/FanG"/>
</dbReference>
<dbReference type="Proteomes" id="UP000479692">
    <property type="component" value="Unassembled WGS sequence"/>
</dbReference>
<dbReference type="EMBL" id="WOXT01000003">
    <property type="protein sequence ID" value="MUV14725.1"/>
    <property type="molecule type" value="Genomic_DNA"/>
</dbReference>
<dbReference type="SMART" id="SM00972">
    <property type="entry name" value="SCPU"/>
    <property type="match status" value="1"/>
</dbReference>
<dbReference type="Pfam" id="PF05229">
    <property type="entry name" value="SCPU"/>
    <property type="match status" value="1"/>
</dbReference>
<proteinExistence type="predicted"/>
<accession>A0A7C9LXV3</accession>
<comment type="caution">
    <text evidence="3">The sequence shown here is derived from an EMBL/GenBank/DDBJ whole genome shotgun (WGS) entry which is preliminary data.</text>
</comment>
<feature type="domain" description="Spore coat protein U/FanG" evidence="2">
    <location>
        <begin position="27"/>
        <end position="168"/>
    </location>
</feature>
<gene>
    <name evidence="3" type="ORF">GN331_10970</name>
</gene>